<dbReference type="PANTHER" id="PTHR31419">
    <property type="entry name" value="PROTEIN PIN-LIKES 2"/>
    <property type="match status" value="1"/>
</dbReference>
<keyword evidence="5" id="KW-0927">Auxin signaling pathway</keyword>
<keyword evidence="4 6" id="KW-0472">Membrane</keyword>
<evidence type="ECO:0000256" key="3">
    <source>
        <dbReference type="ARBA" id="ARBA00022989"/>
    </source>
</evidence>
<dbReference type="Proteomes" id="UP001605036">
    <property type="component" value="Unassembled WGS sequence"/>
</dbReference>
<feature type="transmembrane region" description="Helical" evidence="6">
    <location>
        <begin position="362"/>
        <end position="382"/>
    </location>
</feature>
<dbReference type="EMBL" id="JBHFFA010000007">
    <property type="protein sequence ID" value="KAL2611962.1"/>
    <property type="molecule type" value="Genomic_DNA"/>
</dbReference>
<comment type="subcellular location">
    <subcellularLocation>
        <location evidence="1">Membrane</location>
        <topology evidence="1">Multi-pass membrane protein</topology>
    </subcellularLocation>
</comment>
<feature type="transmembrane region" description="Helical" evidence="6">
    <location>
        <begin position="98"/>
        <end position="122"/>
    </location>
</feature>
<dbReference type="InterPro" id="IPR039305">
    <property type="entry name" value="PILS2/6"/>
</dbReference>
<feature type="transmembrane region" description="Helical" evidence="6">
    <location>
        <begin position="394"/>
        <end position="417"/>
    </location>
</feature>
<dbReference type="AlphaFoldDB" id="A0ABD1XSM6"/>
<evidence type="ECO:0000256" key="4">
    <source>
        <dbReference type="ARBA" id="ARBA00023136"/>
    </source>
</evidence>
<evidence type="ECO:0000313" key="8">
    <source>
        <dbReference type="Proteomes" id="UP001605036"/>
    </source>
</evidence>
<dbReference type="GO" id="GO:0009734">
    <property type="term" value="P:auxin-activated signaling pathway"/>
    <property type="evidence" value="ECO:0007669"/>
    <property type="project" value="UniProtKB-KW"/>
</dbReference>
<comment type="caution">
    <text evidence="7">The sequence shown here is derived from an EMBL/GenBank/DDBJ whole genome shotgun (WGS) entry which is preliminary data.</text>
</comment>
<keyword evidence="2 6" id="KW-0812">Transmembrane</keyword>
<evidence type="ECO:0000313" key="7">
    <source>
        <dbReference type="EMBL" id="KAL2611962.1"/>
    </source>
</evidence>
<evidence type="ECO:0000256" key="1">
    <source>
        <dbReference type="ARBA" id="ARBA00004141"/>
    </source>
</evidence>
<reference evidence="7 8" key="1">
    <citation type="submission" date="2024-09" db="EMBL/GenBank/DDBJ databases">
        <title>Chromosome-scale assembly of Riccia fluitans.</title>
        <authorList>
            <person name="Paukszto L."/>
            <person name="Sawicki J."/>
            <person name="Karawczyk K."/>
            <person name="Piernik-Szablinska J."/>
            <person name="Szczecinska M."/>
            <person name="Mazdziarz M."/>
        </authorList>
    </citation>
    <scope>NUCLEOTIDE SEQUENCE [LARGE SCALE GENOMIC DNA]</scope>
    <source>
        <strain evidence="7">Rf_01</strain>
        <tissue evidence="7">Aerial parts of the thallus</tissue>
    </source>
</reference>
<dbReference type="GO" id="GO:0016020">
    <property type="term" value="C:membrane"/>
    <property type="evidence" value="ECO:0007669"/>
    <property type="project" value="UniProtKB-SubCell"/>
</dbReference>
<proteinExistence type="predicted"/>
<keyword evidence="3 6" id="KW-1133">Transmembrane helix</keyword>
<dbReference type="InterPro" id="IPR004776">
    <property type="entry name" value="Mem_transp_PIN-like"/>
</dbReference>
<evidence type="ECO:0008006" key="9">
    <source>
        <dbReference type="Google" id="ProtNLM"/>
    </source>
</evidence>
<feature type="transmembrane region" description="Helical" evidence="6">
    <location>
        <begin position="68"/>
        <end position="92"/>
    </location>
</feature>
<organism evidence="7 8">
    <name type="scientific">Riccia fluitans</name>
    <dbReference type="NCBI Taxonomy" id="41844"/>
    <lineage>
        <taxon>Eukaryota</taxon>
        <taxon>Viridiplantae</taxon>
        <taxon>Streptophyta</taxon>
        <taxon>Embryophyta</taxon>
        <taxon>Marchantiophyta</taxon>
        <taxon>Marchantiopsida</taxon>
        <taxon>Marchantiidae</taxon>
        <taxon>Marchantiales</taxon>
        <taxon>Ricciaceae</taxon>
        <taxon>Riccia</taxon>
    </lineage>
</organism>
<evidence type="ECO:0000256" key="2">
    <source>
        <dbReference type="ARBA" id="ARBA00022692"/>
    </source>
</evidence>
<evidence type="ECO:0000256" key="6">
    <source>
        <dbReference type="SAM" id="Phobius"/>
    </source>
</evidence>
<keyword evidence="8" id="KW-1185">Reference proteome</keyword>
<feature type="transmembrane region" description="Helical" evidence="6">
    <location>
        <begin position="36"/>
        <end position="56"/>
    </location>
</feature>
<feature type="transmembrane region" description="Helical" evidence="6">
    <location>
        <begin position="462"/>
        <end position="483"/>
    </location>
</feature>
<feature type="transmembrane region" description="Helical" evidence="6">
    <location>
        <begin position="129"/>
        <end position="150"/>
    </location>
</feature>
<name>A0ABD1XSM6_9MARC</name>
<feature type="transmembrane region" description="Helical" evidence="6">
    <location>
        <begin position="429"/>
        <end position="450"/>
    </location>
</feature>
<dbReference type="Pfam" id="PF03547">
    <property type="entry name" value="Mem_trans"/>
    <property type="match status" value="1"/>
</dbReference>
<protein>
    <recommendedName>
        <fullName evidence="9">Auxin efflux carrier</fullName>
    </recommendedName>
</protein>
<gene>
    <name evidence="7" type="ORF">R1flu_023654</name>
</gene>
<evidence type="ECO:0000256" key="5">
    <source>
        <dbReference type="ARBA" id="ARBA00023294"/>
    </source>
</evidence>
<feature type="transmembrane region" description="Helical" evidence="6">
    <location>
        <begin position="170"/>
        <end position="188"/>
    </location>
</feature>
<sequence>MAINGTMSLEKGIRFMMQLESTFDERGGPNLVTDLVVVPVLKVLTMGALGAILAHPKIDMINPMTTQLLSKLVFALFLPCLIFTELGAAVTLENMMSWWFIPVNVILSTVIGCMVGVIVAVICQPPAKFFRFVVVMTGVGNTGNIPLAIIGAICHSNNAPFGPNCKQVGVAYVAFSTWIAVIVVYTFVYHMLEPPEYDEIVVVDNEVDEDTGAEIQLLVDYEANLNAVDSPTNVVDVEEGKDRPSHPSVLEAEWPHLRNVTTENEHFRIPILRQLFRGVSMTSQTSAHSDDEDFGGKAACMTEPRMMRRLRTVAKRTPLEHILQPPTIASLLAIAVGMFPNSKGVVFGVDAPLGFVDDSLDILALAMVPCIMLVLGGSLSGGPGKLKSELGLKTTVGICFARLLVIPLIGIGVVQGAEYLGYFPAGDQMFKFVLLMHYAMPTAILCGAMASLRGYGESEAAALLFWQHILAVFSIALYIAIYLNLLSYV</sequence>
<dbReference type="PANTHER" id="PTHR31419:SF2">
    <property type="entry name" value="PROTEIN PIN-LIKES 2"/>
    <property type="match status" value="1"/>
</dbReference>
<feature type="transmembrane region" description="Helical" evidence="6">
    <location>
        <begin position="322"/>
        <end position="342"/>
    </location>
</feature>
<accession>A0ABD1XSM6</accession>